<evidence type="ECO:0000313" key="2">
    <source>
        <dbReference type="Proteomes" id="UP000289238"/>
    </source>
</evidence>
<comment type="caution">
    <text evidence="1">The sequence shown here is derived from an EMBL/GenBank/DDBJ whole genome shotgun (WGS) entry which is preliminary data.</text>
</comment>
<name>A0A4V1KQE7_9FLAO</name>
<dbReference type="AlphaFoldDB" id="A0A4V1KQE7"/>
<organism evidence="1 2">
    <name type="scientific">Leeuwenhoekiella aequorea</name>
    <dbReference type="NCBI Taxonomy" id="283736"/>
    <lineage>
        <taxon>Bacteria</taxon>
        <taxon>Pseudomonadati</taxon>
        <taxon>Bacteroidota</taxon>
        <taxon>Flavobacteriia</taxon>
        <taxon>Flavobacteriales</taxon>
        <taxon>Flavobacteriaceae</taxon>
        <taxon>Leeuwenhoekiella</taxon>
    </lineage>
</organism>
<keyword evidence="2" id="KW-1185">Reference proteome</keyword>
<sequence length="30" mass="3450">MNFSESKKNVVFVNGYLIEHSDYKIASESI</sequence>
<gene>
    <name evidence="1" type="ORF">DSM00_2669</name>
</gene>
<protein>
    <submittedName>
        <fullName evidence="1">Uncharacterized protein</fullName>
    </submittedName>
</protein>
<evidence type="ECO:0000313" key="1">
    <source>
        <dbReference type="EMBL" id="RXG21152.1"/>
    </source>
</evidence>
<accession>A0A4V1KQE7</accession>
<dbReference type="EMBL" id="QOVM01000006">
    <property type="protein sequence ID" value="RXG21152.1"/>
    <property type="molecule type" value="Genomic_DNA"/>
</dbReference>
<reference evidence="1 2" key="1">
    <citation type="submission" date="2018-07" db="EMBL/GenBank/DDBJ databases">
        <title>Leeuwenhoekiella genomics.</title>
        <authorList>
            <person name="Tahon G."/>
            <person name="Willems A."/>
        </authorList>
    </citation>
    <scope>NUCLEOTIDE SEQUENCE [LARGE SCALE GENOMIC DNA]</scope>
    <source>
        <strain evidence="1 2">LMG 22550</strain>
    </source>
</reference>
<proteinExistence type="predicted"/>
<dbReference type="Proteomes" id="UP000289238">
    <property type="component" value="Unassembled WGS sequence"/>
</dbReference>